<dbReference type="Proteomes" id="UP001175227">
    <property type="component" value="Unassembled WGS sequence"/>
</dbReference>
<reference evidence="1" key="1">
    <citation type="submission" date="2023-06" db="EMBL/GenBank/DDBJ databases">
        <authorList>
            <consortium name="Lawrence Berkeley National Laboratory"/>
            <person name="Ahrendt S."/>
            <person name="Sahu N."/>
            <person name="Indic B."/>
            <person name="Wong-Bajracharya J."/>
            <person name="Merenyi Z."/>
            <person name="Ke H.-M."/>
            <person name="Monk M."/>
            <person name="Kocsube S."/>
            <person name="Drula E."/>
            <person name="Lipzen A."/>
            <person name="Balint B."/>
            <person name="Henrissat B."/>
            <person name="Andreopoulos B."/>
            <person name="Martin F.M."/>
            <person name="Harder C.B."/>
            <person name="Rigling D."/>
            <person name="Ford K.L."/>
            <person name="Foster G.D."/>
            <person name="Pangilinan J."/>
            <person name="Papanicolaou A."/>
            <person name="Barry K."/>
            <person name="LaButti K."/>
            <person name="Viragh M."/>
            <person name="Koriabine M."/>
            <person name="Yan M."/>
            <person name="Riley R."/>
            <person name="Champramary S."/>
            <person name="Plett K.L."/>
            <person name="Tsai I.J."/>
            <person name="Slot J."/>
            <person name="Sipos G."/>
            <person name="Plett J."/>
            <person name="Nagy L.G."/>
            <person name="Grigoriev I.V."/>
        </authorList>
    </citation>
    <scope>NUCLEOTIDE SEQUENCE</scope>
    <source>
        <strain evidence="1">ICMP 16352</strain>
    </source>
</reference>
<dbReference type="AlphaFoldDB" id="A0AA39P957"/>
<accession>A0AA39P957</accession>
<proteinExistence type="predicted"/>
<evidence type="ECO:0000313" key="1">
    <source>
        <dbReference type="EMBL" id="KAK0479556.1"/>
    </source>
</evidence>
<evidence type="ECO:0000313" key="2">
    <source>
        <dbReference type="Proteomes" id="UP001175227"/>
    </source>
</evidence>
<keyword evidence="2" id="KW-1185">Reference proteome</keyword>
<dbReference type="EMBL" id="JAUEPR010000011">
    <property type="protein sequence ID" value="KAK0479556.1"/>
    <property type="molecule type" value="Genomic_DNA"/>
</dbReference>
<comment type="caution">
    <text evidence="1">The sequence shown here is derived from an EMBL/GenBank/DDBJ whole genome shotgun (WGS) entry which is preliminary data.</text>
</comment>
<protein>
    <submittedName>
        <fullName evidence="1">Uncharacterized protein</fullName>
    </submittedName>
</protein>
<gene>
    <name evidence="1" type="ORF">IW261DRAFT_1593568</name>
</gene>
<organism evidence="1 2">
    <name type="scientific">Armillaria novae-zelandiae</name>
    <dbReference type="NCBI Taxonomy" id="153914"/>
    <lineage>
        <taxon>Eukaryota</taxon>
        <taxon>Fungi</taxon>
        <taxon>Dikarya</taxon>
        <taxon>Basidiomycota</taxon>
        <taxon>Agaricomycotina</taxon>
        <taxon>Agaricomycetes</taxon>
        <taxon>Agaricomycetidae</taxon>
        <taxon>Agaricales</taxon>
        <taxon>Marasmiineae</taxon>
        <taxon>Physalacriaceae</taxon>
        <taxon>Armillaria</taxon>
    </lineage>
</organism>
<sequence>MPPPQPSCVVMKHVQLEPGRVLFSVSGVWDSTSHVPPVRRTVLIANRKGGLPSTISVLAALRRANLPWLSCLDFQDLWCYIFGSGEVADSAIIYEDTWMPVQISGRVIPGASLNEIGWNWLEEAQVERLELNCTATRQTGACALEYTHLILTGGHGDAGLSMCKQMYVYLEILKQSTQHRFRYLISTLLWPRRVGRQVEAPGRRCSDDGEPVDVDSKVNHSIWLLRRPMVLNCGAYAWGKDTDGQPHTARQVRVDATRNLMIITGHEESEQFVGGGLCSKRWTSRPATKRLSIKNALPRVNAGFLRKAAGRPVWKYELNIFDSNL</sequence>
<name>A0AA39P957_9AGAR</name>